<dbReference type="CDD" id="cd07185">
    <property type="entry name" value="OmpA_C-like"/>
    <property type="match status" value="1"/>
</dbReference>
<sequence length="384" mass="42212">MKMKKTILSCLMLLAGISANAQEQKGTTEYVFEPHWYVQIQPLGAQYTLGEVSFGDLLSYNVQATVGRQFSKLWGARLAVNAWQSKAGSKFDIANKEYKWKWNYVAPTIDATFNLSNALFGFNPNRVFDLSAFAGIGVNIGWGNSEAATADQAIRAMGTLVGANGTTYTTNRGLEYLWDGTKVRLVGQFGLMGDFKVSDKVKIGLELSANTLNDKYNSKKAKNWDWYFNALAGVKIALGNTYSTRFIPAPEPEIRYVEKIVEKVVEVPAKAEEPEAKTEALRRDIFFAIGKTVIRKSEQQKVDEVVAYLNANPEAKVNITGYADAGTGNDRINDRLAAGRADVVVKALKKAGIAASRISYDSKGARVQPFADNDSNRVSIVIAE</sequence>
<protein>
    <submittedName>
        <fullName evidence="4">Outer membrane protein OmpA</fullName>
    </submittedName>
</protein>
<accession>A0A1M7LTU2</accession>
<dbReference type="Pfam" id="PF00691">
    <property type="entry name" value="OmpA"/>
    <property type="match status" value="1"/>
</dbReference>
<feature type="signal peptide" evidence="2">
    <location>
        <begin position="1"/>
        <end position="21"/>
    </location>
</feature>
<evidence type="ECO:0000256" key="2">
    <source>
        <dbReference type="SAM" id="SignalP"/>
    </source>
</evidence>
<reference evidence="4 5" key="1">
    <citation type="submission" date="2016-11" db="EMBL/GenBank/DDBJ databases">
        <authorList>
            <person name="Jaros S."/>
            <person name="Januszkiewicz K."/>
            <person name="Wedrychowicz H."/>
        </authorList>
    </citation>
    <scope>NUCLEOTIDE SEQUENCE [LARGE SCALE GENOMIC DNA]</scope>
    <source>
        <strain evidence="4 5">BPI-34</strain>
    </source>
</reference>
<dbReference type="PANTHER" id="PTHR30329:SF21">
    <property type="entry name" value="LIPOPROTEIN YIAD-RELATED"/>
    <property type="match status" value="1"/>
</dbReference>
<dbReference type="GO" id="GO:0016020">
    <property type="term" value="C:membrane"/>
    <property type="evidence" value="ECO:0007669"/>
    <property type="project" value="UniProtKB-UniRule"/>
</dbReference>
<keyword evidence="1" id="KW-0472">Membrane</keyword>
<dbReference type="InterPro" id="IPR006665">
    <property type="entry name" value="OmpA-like"/>
</dbReference>
<evidence type="ECO:0000313" key="5">
    <source>
        <dbReference type="Proteomes" id="UP000184280"/>
    </source>
</evidence>
<dbReference type="AlphaFoldDB" id="A0A1M7LTU2"/>
<gene>
    <name evidence="4" type="ORF">SAMN04488494_2700</name>
</gene>
<dbReference type="InterPro" id="IPR050330">
    <property type="entry name" value="Bact_OuterMem_StrucFunc"/>
</dbReference>
<evidence type="ECO:0000313" key="4">
    <source>
        <dbReference type="EMBL" id="SHM81638.1"/>
    </source>
</evidence>
<dbReference type="PANTHER" id="PTHR30329">
    <property type="entry name" value="STATOR ELEMENT OF FLAGELLAR MOTOR COMPLEX"/>
    <property type="match status" value="1"/>
</dbReference>
<keyword evidence="2" id="KW-0732">Signal</keyword>
<dbReference type="EMBL" id="FRCJ01000006">
    <property type="protein sequence ID" value="SHM81638.1"/>
    <property type="molecule type" value="Genomic_DNA"/>
</dbReference>
<dbReference type="Proteomes" id="UP000184280">
    <property type="component" value="Unassembled WGS sequence"/>
</dbReference>
<feature type="chain" id="PRO_5009928036" evidence="2">
    <location>
        <begin position="22"/>
        <end position="384"/>
    </location>
</feature>
<dbReference type="PROSITE" id="PS51123">
    <property type="entry name" value="OMPA_2"/>
    <property type="match status" value="1"/>
</dbReference>
<dbReference type="SUPFAM" id="SSF103088">
    <property type="entry name" value="OmpA-like"/>
    <property type="match status" value="1"/>
</dbReference>
<feature type="domain" description="OmpA-like" evidence="3">
    <location>
        <begin position="274"/>
        <end position="384"/>
    </location>
</feature>
<name>A0A1M7LTU2_XYLRU</name>
<organism evidence="4 5">
    <name type="scientific">Xylanibacter ruminicola</name>
    <name type="common">Prevotella ruminicola</name>
    <dbReference type="NCBI Taxonomy" id="839"/>
    <lineage>
        <taxon>Bacteria</taxon>
        <taxon>Pseudomonadati</taxon>
        <taxon>Bacteroidota</taxon>
        <taxon>Bacteroidia</taxon>
        <taxon>Bacteroidales</taxon>
        <taxon>Prevotellaceae</taxon>
        <taxon>Xylanibacter</taxon>
    </lineage>
</organism>
<proteinExistence type="predicted"/>
<evidence type="ECO:0000256" key="1">
    <source>
        <dbReference type="PROSITE-ProRule" id="PRU00473"/>
    </source>
</evidence>
<dbReference type="Gene3D" id="3.30.1330.60">
    <property type="entry name" value="OmpA-like domain"/>
    <property type="match status" value="1"/>
</dbReference>
<dbReference type="OrthoDB" id="1453138at2"/>
<evidence type="ECO:0000259" key="3">
    <source>
        <dbReference type="PROSITE" id="PS51123"/>
    </source>
</evidence>
<dbReference type="InterPro" id="IPR036737">
    <property type="entry name" value="OmpA-like_sf"/>
</dbReference>